<organism evidence="7 8">
    <name type="scientific">Candidatus Nitrosacidococcus tergens</name>
    <dbReference type="NCBI Taxonomy" id="553981"/>
    <lineage>
        <taxon>Bacteria</taxon>
        <taxon>Pseudomonadati</taxon>
        <taxon>Pseudomonadota</taxon>
        <taxon>Gammaproteobacteria</taxon>
        <taxon>Chromatiales</taxon>
        <taxon>Chromatiaceae</taxon>
        <taxon>Candidatus Nitrosacidococcus</taxon>
    </lineage>
</organism>
<dbReference type="SMART" id="SM00345">
    <property type="entry name" value="HTH_GNTR"/>
    <property type="match status" value="1"/>
</dbReference>
<dbReference type="InterPro" id="IPR015424">
    <property type="entry name" value="PyrdxlP-dep_Trfase"/>
</dbReference>
<dbReference type="PROSITE" id="PS50949">
    <property type="entry name" value="HTH_GNTR"/>
    <property type="match status" value="1"/>
</dbReference>
<evidence type="ECO:0000313" key="7">
    <source>
        <dbReference type="EMBL" id="CAB1276350.1"/>
    </source>
</evidence>
<accession>A0A7G1QAC6</accession>
<feature type="domain" description="HTH gntR-type" evidence="6">
    <location>
        <begin position="13"/>
        <end position="81"/>
    </location>
</feature>
<dbReference type="Gene3D" id="3.40.640.10">
    <property type="entry name" value="Type I PLP-dependent aspartate aminotransferase-like (Major domain)"/>
    <property type="match status" value="1"/>
</dbReference>
<gene>
    <name evidence="7" type="ORF">NSCAC_1128</name>
</gene>
<keyword evidence="3" id="KW-0805">Transcription regulation</keyword>
<evidence type="ECO:0000256" key="4">
    <source>
        <dbReference type="ARBA" id="ARBA00023125"/>
    </source>
</evidence>
<dbReference type="InterPro" id="IPR036390">
    <property type="entry name" value="WH_DNA-bd_sf"/>
</dbReference>
<dbReference type="CDD" id="cd00609">
    <property type="entry name" value="AAT_like"/>
    <property type="match status" value="1"/>
</dbReference>
<keyword evidence="2" id="KW-0663">Pyridoxal phosphate</keyword>
<reference evidence="7 8" key="1">
    <citation type="submission" date="2020-03" db="EMBL/GenBank/DDBJ databases">
        <authorList>
            <person name="Picone N."/>
        </authorList>
    </citation>
    <scope>NUCLEOTIDE SEQUENCE [LARGE SCALE GENOMIC DNA]</scope>
    <source>
        <strain evidence="7">NSCAC1</strain>
    </source>
</reference>
<dbReference type="KEGG" id="ntg:NSCAC_1128"/>
<dbReference type="InterPro" id="IPR036388">
    <property type="entry name" value="WH-like_DNA-bd_sf"/>
</dbReference>
<dbReference type="InterPro" id="IPR004839">
    <property type="entry name" value="Aminotransferase_I/II_large"/>
</dbReference>
<keyword evidence="5" id="KW-0804">Transcription</keyword>
<dbReference type="InterPro" id="IPR015421">
    <property type="entry name" value="PyrdxlP-dep_Trfase_major"/>
</dbReference>
<protein>
    <submittedName>
        <fullName evidence="7">Regulatory protein GntR HTH</fullName>
    </submittedName>
</protein>
<evidence type="ECO:0000256" key="1">
    <source>
        <dbReference type="ARBA" id="ARBA00005384"/>
    </source>
</evidence>
<dbReference type="SUPFAM" id="SSF53383">
    <property type="entry name" value="PLP-dependent transferases"/>
    <property type="match status" value="1"/>
</dbReference>
<evidence type="ECO:0000259" key="6">
    <source>
        <dbReference type="PROSITE" id="PS50949"/>
    </source>
</evidence>
<keyword evidence="4" id="KW-0238">DNA-binding</keyword>
<comment type="similarity">
    <text evidence="1">In the C-terminal section; belongs to the class-I pyridoxal-phosphate-dependent aminotransferase family.</text>
</comment>
<dbReference type="InterPro" id="IPR051446">
    <property type="entry name" value="HTH_trans_reg/aminotransferase"/>
</dbReference>
<proteinExistence type="inferred from homology"/>
<keyword evidence="8" id="KW-1185">Reference proteome</keyword>
<dbReference type="EMBL" id="LR778175">
    <property type="protein sequence ID" value="CAB1276350.1"/>
    <property type="molecule type" value="Genomic_DNA"/>
</dbReference>
<dbReference type="CDD" id="cd07377">
    <property type="entry name" value="WHTH_GntR"/>
    <property type="match status" value="1"/>
</dbReference>
<evidence type="ECO:0000256" key="3">
    <source>
        <dbReference type="ARBA" id="ARBA00023015"/>
    </source>
</evidence>
<dbReference type="SUPFAM" id="SSF46785">
    <property type="entry name" value="Winged helix' DNA-binding domain"/>
    <property type="match status" value="1"/>
</dbReference>
<dbReference type="GO" id="GO:0030170">
    <property type="term" value="F:pyridoxal phosphate binding"/>
    <property type="evidence" value="ECO:0007669"/>
    <property type="project" value="InterPro"/>
</dbReference>
<sequence length="495" mass="55017">MQIPLKLKHRSHQTLQNQLFDQIRNLILSGKLRPGMVMPASRILSEQLGISRNTVMLAYERLIAEDYLQTQKAAGTYVNLNLPIDSVVLKTPNQSSKIPTKIYKKRHPVLFEGRAQKLTNTERSKIEIDFKVGRLDPNSFPVKIWRRLILKHLDKSGGGITEYRDPTGLMALRKAIVNHLGPARGISVSPDQIIVVSGSQQALNIIARLLINQESIVVTECPCYQGAMYVFESYGAKFCPIPVDHHGLQTEKLPNTTIVSLAYVTPSHQYPLGATLSLKRRVQLLDWAGETGAYLIEDDYDSDFRHNGSPLTALAGLDPYGCVIYMGTVSKSIGAGLRLGYLVLPEVLVTPAKTVKALLDNGNPWLDQAVLADFIANGSYARHLRQIRRTYLRRRDCLIAALKSHFGKVSLSGLDGGMHIVWHLPSYLPTAAEMQEIAQQVGVGIYTLEKGGAHDFGYQEYSKHTLVLGYSSLDEVQIQEGINRITKSISAKLKL</sequence>
<dbReference type="Gene3D" id="1.10.10.10">
    <property type="entry name" value="Winged helix-like DNA-binding domain superfamily/Winged helix DNA-binding domain"/>
    <property type="match status" value="1"/>
</dbReference>
<dbReference type="Proteomes" id="UP000516072">
    <property type="component" value="Chromosome"/>
</dbReference>
<evidence type="ECO:0000313" key="8">
    <source>
        <dbReference type="Proteomes" id="UP000516072"/>
    </source>
</evidence>
<dbReference type="GO" id="GO:0003677">
    <property type="term" value="F:DNA binding"/>
    <property type="evidence" value="ECO:0007669"/>
    <property type="project" value="UniProtKB-KW"/>
</dbReference>
<dbReference type="Pfam" id="PF00155">
    <property type="entry name" value="Aminotran_1_2"/>
    <property type="match status" value="1"/>
</dbReference>
<dbReference type="RefSeq" id="WP_197743849.1">
    <property type="nucleotide sequence ID" value="NZ_LR778175.1"/>
</dbReference>
<dbReference type="GO" id="GO:0003700">
    <property type="term" value="F:DNA-binding transcription factor activity"/>
    <property type="evidence" value="ECO:0007669"/>
    <property type="project" value="InterPro"/>
</dbReference>
<evidence type="ECO:0000256" key="5">
    <source>
        <dbReference type="ARBA" id="ARBA00023163"/>
    </source>
</evidence>
<name>A0A7G1QAC6_9GAMM</name>
<dbReference type="AlphaFoldDB" id="A0A7G1QAC6"/>
<evidence type="ECO:0000256" key="2">
    <source>
        <dbReference type="ARBA" id="ARBA00022898"/>
    </source>
</evidence>
<dbReference type="PANTHER" id="PTHR46577">
    <property type="entry name" value="HTH-TYPE TRANSCRIPTIONAL REGULATORY PROTEIN GABR"/>
    <property type="match status" value="1"/>
</dbReference>
<dbReference type="PANTHER" id="PTHR46577:SF1">
    <property type="entry name" value="HTH-TYPE TRANSCRIPTIONAL REGULATORY PROTEIN GABR"/>
    <property type="match status" value="1"/>
</dbReference>
<dbReference type="Pfam" id="PF00392">
    <property type="entry name" value="GntR"/>
    <property type="match status" value="1"/>
</dbReference>
<dbReference type="InterPro" id="IPR000524">
    <property type="entry name" value="Tscrpt_reg_HTH_GntR"/>
</dbReference>